<dbReference type="OrthoDB" id="1247025at2"/>
<dbReference type="AlphaFoldDB" id="A4CPN2"/>
<gene>
    <name evidence="3" type="ordered locus">RB2501_02975</name>
</gene>
<accession>A4CPN2</accession>
<dbReference type="EMBL" id="CP001712">
    <property type="protein sequence ID" value="EAR14353.1"/>
    <property type="molecule type" value="Genomic_DNA"/>
</dbReference>
<keyword evidence="2" id="KW-0812">Transmembrane</keyword>
<feature type="transmembrane region" description="Helical" evidence="2">
    <location>
        <begin position="45"/>
        <end position="65"/>
    </location>
</feature>
<dbReference type="KEGG" id="rbi:RB2501_02975"/>
<keyword evidence="2" id="KW-1133">Transmembrane helix</keyword>
<name>A4CPN2_ROBBH</name>
<evidence type="ECO:0000313" key="4">
    <source>
        <dbReference type="Proteomes" id="UP000009049"/>
    </source>
</evidence>
<protein>
    <submittedName>
        <fullName evidence="3">Uncharacterized protein</fullName>
    </submittedName>
</protein>
<organism evidence="3 4">
    <name type="scientific">Robiginitalea biformata (strain ATCC BAA-864 / DSM 15991 / KCTC 12146 / HTCC2501)</name>
    <dbReference type="NCBI Taxonomy" id="313596"/>
    <lineage>
        <taxon>Bacteria</taxon>
        <taxon>Pseudomonadati</taxon>
        <taxon>Bacteroidota</taxon>
        <taxon>Flavobacteriia</taxon>
        <taxon>Flavobacteriales</taxon>
        <taxon>Flavobacteriaceae</taxon>
        <taxon>Robiginitalea</taxon>
    </lineage>
</organism>
<reference evidence="3 4" key="1">
    <citation type="journal article" date="2009" name="J. Bacteriol.">
        <title>Complete genome sequence of Robiginitalea biformata HTCC2501.</title>
        <authorList>
            <person name="Oh H.M."/>
            <person name="Giovannoni S.J."/>
            <person name="Lee K."/>
            <person name="Ferriera S."/>
            <person name="Johnson J."/>
            <person name="Cho J.C."/>
        </authorList>
    </citation>
    <scope>NUCLEOTIDE SEQUENCE [LARGE SCALE GENOMIC DNA]</scope>
    <source>
        <strain evidence="4">ATCC BAA-864 / HTCC2501 / KCTC 12146</strain>
    </source>
</reference>
<evidence type="ECO:0000256" key="2">
    <source>
        <dbReference type="SAM" id="Phobius"/>
    </source>
</evidence>
<dbReference type="RefSeq" id="WP_015755789.1">
    <property type="nucleotide sequence ID" value="NC_013222.1"/>
</dbReference>
<dbReference type="STRING" id="313596.RB2501_02975"/>
<proteinExistence type="predicted"/>
<dbReference type="HOGENOM" id="CLU_1076429_0_0_10"/>
<keyword evidence="2" id="KW-0472">Membrane</keyword>
<evidence type="ECO:0000256" key="1">
    <source>
        <dbReference type="SAM" id="MobiDB-lite"/>
    </source>
</evidence>
<dbReference type="eggNOG" id="ENOG5032ZQI">
    <property type="taxonomic scope" value="Bacteria"/>
</dbReference>
<evidence type="ECO:0000313" key="3">
    <source>
        <dbReference type="EMBL" id="EAR14353.1"/>
    </source>
</evidence>
<dbReference type="Proteomes" id="UP000009049">
    <property type="component" value="Chromosome"/>
</dbReference>
<sequence length="266" mass="28662">MAPVDFERKIKEKLQEQEIQPTPGAWERLSGRLDVPRGAGRRKRWLPWMYAAAACLLIVLGVRMLSGPGSAGGIDPMGPYPASGDLPVVAAPDTRAEDRQHSQPPGEQPPADALAGEASPEKRREATESAAGRQPSADPTRAAQLPLNDDPGPDIANNGEAPATGVDTSGLALQINRQLDAILTEVAQREQEGGAVVTDAEIDSLLREAQERIAASAYRMPRDSVDARSLLSAAESELDQTFREELFEKLKDGFRKVRTAVADRNN</sequence>
<feature type="region of interest" description="Disordered" evidence="1">
    <location>
        <begin position="94"/>
        <end position="165"/>
    </location>
</feature>
<keyword evidence="4" id="KW-1185">Reference proteome</keyword>